<feature type="non-terminal residue" evidence="2">
    <location>
        <position position="1"/>
    </location>
</feature>
<reference evidence="2 3" key="2">
    <citation type="journal article" date="2012" name="PLoS Pathog.">
        <title>Diverse lifestyles and strategies of plant pathogenesis encoded in the genomes of eighteen Dothideomycetes fungi.</title>
        <authorList>
            <person name="Ohm R.A."/>
            <person name="Feau N."/>
            <person name="Henrissat B."/>
            <person name="Schoch C.L."/>
            <person name="Horwitz B.A."/>
            <person name="Barry K.W."/>
            <person name="Condon B.J."/>
            <person name="Copeland A.C."/>
            <person name="Dhillon B."/>
            <person name="Glaser F."/>
            <person name="Hesse C.N."/>
            <person name="Kosti I."/>
            <person name="LaButti K."/>
            <person name="Lindquist E.A."/>
            <person name="Lucas S."/>
            <person name="Salamov A.A."/>
            <person name="Bradshaw R.E."/>
            <person name="Ciuffetti L."/>
            <person name="Hamelin R.C."/>
            <person name="Kema G.H.J."/>
            <person name="Lawrence C."/>
            <person name="Scott J.A."/>
            <person name="Spatafora J.W."/>
            <person name="Turgeon B.G."/>
            <person name="de Wit P.J.G.M."/>
            <person name="Zhong S."/>
            <person name="Goodwin S.B."/>
            <person name="Grigoriev I.V."/>
        </authorList>
    </citation>
    <scope>NUCLEOTIDE SEQUENCE [LARGE SCALE GENOMIC DNA]</scope>
    <source>
        <strain evidence="3">NZE10 / CBS 128990</strain>
    </source>
</reference>
<dbReference type="HOGENOM" id="CLU_099560_0_0_1"/>
<dbReference type="EMBL" id="KB446543">
    <property type="protein sequence ID" value="EME40644.1"/>
    <property type="molecule type" value="Genomic_DNA"/>
</dbReference>
<dbReference type="OMA" id="YDTRWIV"/>
<dbReference type="OrthoDB" id="3858011at2759"/>
<dbReference type="InterPro" id="IPR056632">
    <property type="entry name" value="DUF7730"/>
</dbReference>
<name>N1PEX2_DOTSN</name>
<sequence length="165" mass="18741">SRFLKLPAEIRNVIYADLFQDQEERIRPDYTLPGFLTSCKQIYTEAIGLFYNLTTFRCLDEDSTVSWLTNLPKPHLDLVPEVRYDTRWIVFIRPMIPVPGVECWLFQGLLKRLGQRGFDVNQLGQKVGADGEPTGEGKVKISYYGRAIGGSGVVWTDKPGLVEDV</sequence>
<keyword evidence="3" id="KW-1185">Reference proteome</keyword>
<dbReference type="AlphaFoldDB" id="N1PEX2"/>
<proteinExistence type="predicted"/>
<evidence type="ECO:0000313" key="3">
    <source>
        <dbReference type="Proteomes" id="UP000016933"/>
    </source>
</evidence>
<dbReference type="PANTHER" id="PTHR42085">
    <property type="entry name" value="F-BOX DOMAIN-CONTAINING PROTEIN"/>
    <property type="match status" value="1"/>
</dbReference>
<accession>N1PEX2</accession>
<dbReference type="PANTHER" id="PTHR42085:SF1">
    <property type="entry name" value="F-BOX DOMAIN-CONTAINING PROTEIN"/>
    <property type="match status" value="1"/>
</dbReference>
<protein>
    <recommendedName>
        <fullName evidence="1">DUF7730 domain-containing protein</fullName>
    </recommendedName>
</protein>
<gene>
    <name evidence="2" type="ORF">DOTSEDRAFT_103251</name>
</gene>
<feature type="non-terminal residue" evidence="2">
    <location>
        <position position="165"/>
    </location>
</feature>
<dbReference type="eggNOG" id="ENOG502R8YR">
    <property type="taxonomic scope" value="Eukaryota"/>
</dbReference>
<dbReference type="Proteomes" id="UP000016933">
    <property type="component" value="Unassembled WGS sequence"/>
</dbReference>
<organism evidence="2 3">
    <name type="scientific">Dothistroma septosporum (strain NZE10 / CBS 128990)</name>
    <name type="common">Red band needle blight fungus</name>
    <name type="synonym">Mycosphaerella pini</name>
    <dbReference type="NCBI Taxonomy" id="675120"/>
    <lineage>
        <taxon>Eukaryota</taxon>
        <taxon>Fungi</taxon>
        <taxon>Dikarya</taxon>
        <taxon>Ascomycota</taxon>
        <taxon>Pezizomycotina</taxon>
        <taxon>Dothideomycetes</taxon>
        <taxon>Dothideomycetidae</taxon>
        <taxon>Mycosphaerellales</taxon>
        <taxon>Mycosphaerellaceae</taxon>
        <taxon>Dothistroma</taxon>
    </lineage>
</organism>
<evidence type="ECO:0000313" key="2">
    <source>
        <dbReference type="EMBL" id="EME40644.1"/>
    </source>
</evidence>
<dbReference type="Pfam" id="PF24864">
    <property type="entry name" value="DUF7730"/>
    <property type="match status" value="1"/>
</dbReference>
<reference evidence="3" key="1">
    <citation type="journal article" date="2012" name="PLoS Genet.">
        <title>The genomes of the fungal plant pathogens Cladosporium fulvum and Dothistroma septosporum reveal adaptation to different hosts and lifestyles but also signatures of common ancestry.</title>
        <authorList>
            <person name="de Wit P.J.G.M."/>
            <person name="van der Burgt A."/>
            <person name="Oekmen B."/>
            <person name="Stergiopoulos I."/>
            <person name="Abd-Elsalam K.A."/>
            <person name="Aerts A.L."/>
            <person name="Bahkali A.H."/>
            <person name="Beenen H.G."/>
            <person name="Chettri P."/>
            <person name="Cox M.P."/>
            <person name="Datema E."/>
            <person name="de Vries R.P."/>
            <person name="Dhillon B."/>
            <person name="Ganley A.R."/>
            <person name="Griffiths S.A."/>
            <person name="Guo Y."/>
            <person name="Hamelin R.C."/>
            <person name="Henrissat B."/>
            <person name="Kabir M.S."/>
            <person name="Jashni M.K."/>
            <person name="Kema G."/>
            <person name="Klaubauf S."/>
            <person name="Lapidus A."/>
            <person name="Levasseur A."/>
            <person name="Lindquist E."/>
            <person name="Mehrabi R."/>
            <person name="Ohm R.A."/>
            <person name="Owen T.J."/>
            <person name="Salamov A."/>
            <person name="Schwelm A."/>
            <person name="Schijlen E."/>
            <person name="Sun H."/>
            <person name="van den Burg H.A."/>
            <person name="van Ham R.C.H.J."/>
            <person name="Zhang S."/>
            <person name="Goodwin S.B."/>
            <person name="Grigoriev I.V."/>
            <person name="Collemare J."/>
            <person name="Bradshaw R.E."/>
        </authorList>
    </citation>
    <scope>NUCLEOTIDE SEQUENCE [LARGE SCALE GENOMIC DNA]</scope>
    <source>
        <strain evidence="3">NZE10 / CBS 128990</strain>
    </source>
</reference>
<evidence type="ECO:0000259" key="1">
    <source>
        <dbReference type="Pfam" id="PF24864"/>
    </source>
</evidence>
<feature type="domain" description="DUF7730" evidence="1">
    <location>
        <begin position="25"/>
        <end position="83"/>
    </location>
</feature>
<dbReference type="InterPro" id="IPR038883">
    <property type="entry name" value="AN11006-like"/>
</dbReference>